<protein>
    <submittedName>
        <fullName evidence="9">Sigma-E factor negative regulatory protein RseB</fullName>
    </submittedName>
</protein>
<comment type="similarity">
    <text evidence="2">Belongs to the RseB family.</text>
</comment>
<dbReference type="RefSeq" id="WP_184329573.1">
    <property type="nucleotide sequence ID" value="NZ_JACHHZ010000001.1"/>
</dbReference>
<dbReference type="InterPro" id="IPR005588">
    <property type="entry name" value="MucB_RseB"/>
</dbReference>
<keyword evidence="4" id="KW-0574">Periplasm</keyword>
<evidence type="ECO:0000313" key="9">
    <source>
        <dbReference type="EMBL" id="MBB6091797.1"/>
    </source>
</evidence>
<evidence type="ECO:0000256" key="1">
    <source>
        <dbReference type="ARBA" id="ARBA00004418"/>
    </source>
</evidence>
<evidence type="ECO:0000256" key="2">
    <source>
        <dbReference type="ARBA" id="ARBA00008150"/>
    </source>
</evidence>
<dbReference type="CDD" id="cd16327">
    <property type="entry name" value="RseB"/>
    <property type="match status" value="1"/>
</dbReference>
<dbReference type="AlphaFoldDB" id="A0A841HFY4"/>
<evidence type="ECO:0000259" key="8">
    <source>
        <dbReference type="Pfam" id="PF17188"/>
    </source>
</evidence>
<dbReference type="PANTHER" id="PTHR38782:SF1">
    <property type="entry name" value="SIGMA-E FACTOR REGULATORY PROTEIN RSEB"/>
    <property type="match status" value="1"/>
</dbReference>
<feature type="domain" description="MucB/RseB N-terminal" evidence="7">
    <location>
        <begin position="26"/>
        <end position="202"/>
    </location>
</feature>
<dbReference type="InterPro" id="IPR033436">
    <property type="entry name" value="MucB/RseB_C"/>
</dbReference>
<dbReference type="Gene3D" id="2.50.20.10">
    <property type="entry name" value="Lipoprotein localisation LolA/LolB/LppX"/>
    <property type="match status" value="1"/>
</dbReference>
<dbReference type="Pfam" id="PF03888">
    <property type="entry name" value="MucB_RseB"/>
    <property type="match status" value="1"/>
</dbReference>
<comment type="caution">
    <text evidence="9">The sequence shown here is derived from an EMBL/GenBank/DDBJ whole genome shotgun (WGS) entry which is preliminary data.</text>
</comment>
<keyword evidence="10" id="KW-1185">Reference proteome</keyword>
<feature type="region of interest" description="Disordered" evidence="5">
    <location>
        <begin position="319"/>
        <end position="345"/>
    </location>
</feature>
<dbReference type="PIRSF" id="PIRSF005427">
    <property type="entry name" value="RseB"/>
    <property type="match status" value="1"/>
</dbReference>
<organism evidence="9 10">
    <name type="scientific">Povalibacter uvarum</name>
    <dbReference type="NCBI Taxonomy" id="732238"/>
    <lineage>
        <taxon>Bacteria</taxon>
        <taxon>Pseudomonadati</taxon>
        <taxon>Pseudomonadota</taxon>
        <taxon>Gammaproteobacteria</taxon>
        <taxon>Steroidobacterales</taxon>
        <taxon>Steroidobacteraceae</taxon>
        <taxon>Povalibacter</taxon>
    </lineage>
</organism>
<accession>A0A841HFY4</accession>
<dbReference type="Gene3D" id="3.30.200.100">
    <property type="entry name" value="MucB/RseB, C-terminal domain"/>
    <property type="match status" value="1"/>
</dbReference>
<proteinExistence type="inferred from homology"/>
<gene>
    <name evidence="9" type="ORF">HNQ60_000643</name>
</gene>
<feature type="chain" id="PRO_5032272959" evidence="6">
    <location>
        <begin position="22"/>
        <end position="345"/>
    </location>
</feature>
<dbReference type="Proteomes" id="UP000588068">
    <property type="component" value="Unassembled WGS sequence"/>
</dbReference>
<dbReference type="GO" id="GO:0045152">
    <property type="term" value="F:antisigma factor binding"/>
    <property type="evidence" value="ECO:0007669"/>
    <property type="project" value="TreeGrafter"/>
</dbReference>
<dbReference type="Pfam" id="PF17188">
    <property type="entry name" value="MucB_RseB_C"/>
    <property type="match status" value="1"/>
</dbReference>
<evidence type="ECO:0000259" key="7">
    <source>
        <dbReference type="Pfam" id="PF03888"/>
    </source>
</evidence>
<reference evidence="9 10" key="1">
    <citation type="submission" date="2020-08" db="EMBL/GenBank/DDBJ databases">
        <title>Genomic Encyclopedia of Type Strains, Phase IV (KMG-IV): sequencing the most valuable type-strain genomes for metagenomic binning, comparative biology and taxonomic classification.</title>
        <authorList>
            <person name="Goeker M."/>
        </authorList>
    </citation>
    <scope>NUCLEOTIDE SEQUENCE [LARGE SCALE GENOMIC DNA]</scope>
    <source>
        <strain evidence="9 10">DSM 26723</strain>
    </source>
</reference>
<comment type="subcellular location">
    <subcellularLocation>
        <location evidence="1">Periplasm</location>
    </subcellularLocation>
</comment>
<sequence>MSRLRYCLIATLCAVVFPAHASDPEARAWLERMSRALSSQNYDGRFFHLRQSKSESMRIIHRVDKGKITERLVSLDGSGREIVRNETEVICFLPDKRLVLVEKRTDENSLISALPVYNEELESLYKIERSGRVVKALGRRTQIIEVRPRDQYRYGYRLWLDQETAMPLKSQLCDSNGNVIEQILFAELNLRDRIPADELKASITGEGFKWVRQDDTVPPRMANAMMGWSVARLPAGFRLTTWRIQVIAGSPTPVRHLVYSDGLASVSVFIEPRNSQAAPMHGLAKVGAAFAFSRDLDGHQVTAVGEVPAATVQAIADGVRRQEEESQSAPQQILPLPAEPPPVSR</sequence>
<dbReference type="InterPro" id="IPR038484">
    <property type="entry name" value="MucB/RseB_C_sf"/>
</dbReference>
<evidence type="ECO:0000313" key="10">
    <source>
        <dbReference type="Proteomes" id="UP000588068"/>
    </source>
</evidence>
<evidence type="ECO:0000256" key="5">
    <source>
        <dbReference type="SAM" id="MobiDB-lite"/>
    </source>
</evidence>
<evidence type="ECO:0000256" key="4">
    <source>
        <dbReference type="ARBA" id="ARBA00022764"/>
    </source>
</evidence>
<keyword evidence="3 6" id="KW-0732">Signal</keyword>
<dbReference type="PANTHER" id="PTHR38782">
    <property type="match status" value="1"/>
</dbReference>
<dbReference type="GO" id="GO:0032885">
    <property type="term" value="P:regulation of polysaccharide biosynthetic process"/>
    <property type="evidence" value="ECO:0007669"/>
    <property type="project" value="TreeGrafter"/>
</dbReference>
<evidence type="ECO:0000256" key="3">
    <source>
        <dbReference type="ARBA" id="ARBA00022729"/>
    </source>
</evidence>
<dbReference type="EMBL" id="JACHHZ010000001">
    <property type="protein sequence ID" value="MBB6091797.1"/>
    <property type="molecule type" value="Genomic_DNA"/>
</dbReference>
<dbReference type="InterPro" id="IPR033434">
    <property type="entry name" value="MucB/RseB_N"/>
</dbReference>
<evidence type="ECO:0000256" key="6">
    <source>
        <dbReference type="SAM" id="SignalP"/>
    </source>
</evidence>
<feature type="signal peptide" evidence="6">
    <location>
        <begin position="1"/>
        <end position="21"/>
    </location>
</feature>
<name>A0A841HFY4_9GAMM</name>
<feature type="domain" description="MucB/RseB C-terminal" evidence="8">
    <location>
        <begin position="225"/>
        <end position="320"/>
    </location>
</feature>
<dbReference type="GO" id="GO:0030288">
    <property type="term" value="C:outer membrane-bounded periplasmic space"/>
    <property type="evidence" value="ECO:0007669"/>
    <property type="project" value="TreeGrafter"/>
</dbReference>